<evidence type="ECO:0000256" key="9">
    <source>
        <dbReference type="RuleBase" id="RU000461"/>
    </source>
</evidence>
<evidence type="ECO:0000256" key="4">
    <source>
        <dbReference type="ARBA" id="ARBA00022723"/>
    </source>
</evidence>
<keyword evidence="10" id="KW-1133">Transmembrane helix</keyword>
<dbReference type="EMBL" id="JARBHA010000013">
    <property type="protein sequence ID" value="KAJ9684008.1"/>
    <property type="molecule type" value="Genomic_DNA"/>
</dbReference>
<evidence type="ECO:0000256" key="6">
    <source>
        <dbReference type="ARBA" id="ARBA00023004"/>
    </source>
</evidence>
<evidence type="ECO:0000256" key="1">
    <source>
        <dbReference type="ARBA" id="ARBA00001971"/>
    </source>
</evidence>
<evidence type="ECO:0000256" key="7">
    <source>
        <dbReference type="ARBA" id="ARBA00023033"/>
    </source>
</evidence>
<feature type="binding site" description="axial binding residue" evidence="8">
    <location>
        <position position="288"/>
    </location>
    <ligand>
        <name>heme</name>
        <dbReference type="ChEBI" id="CHEBI:30413"/>
    </ligand>
    <ligandPart>
        <name>Fe</name>
        <dbReference type="ChEBI" id="CHEBI:18248"/>
    </ligandPart>
</feature>
<dbReference type="GO" id="GO:0004497">
    <property type="term" value="F:monooxygenase activity"/>
    <property type="evidence" value="ECO:0007669"/>
    <property type="project" value="UniProtKB-KW"/>
</dbReference>
<dbReference type="GO" id="GO:0020037">
    <property type="term" value="F:heme binding"/>
    <property type="evidence" value="ECO:0007669"/>
    <property type="project" value="InterPro"/>
</dbReference>
<dbReference type="Gene3D" id="1.10.630.10">
    <property type="entry name" value="Cytochrome P450"/>
    <property type="match status" value="1"/>
</dbReference>
<dbReference type="InterPro" id="IPR036396">
    <property type="entry name" value="Cyt_P450_sf"/>
</dbReference>
<dbReference type="GO" id="GO:0005506">
    <property type="term" value="F:iron ion binding"/>
    <property type="evidence" value="ECO:0007669"/>
    <property type="project" value="InterPro"/>
</dbReference>
<dbReference type="InterPro" id="IPR017972">
    <property type="entry name" value="Cyt_P450_CS"/>
</dbReference>
<keyword evidence="3 8" id="KW-0349">Heme</keyword>
<dbReference type="PANTHER" id="PTHR47944:SF19">
    <property type="entry name" value="CYTOCHROME P450 77A4"/>
    <property type="match status" value="1"/>
</dbReference>
<dbReference type="GO" id="GO:0016705">
    <property type="term" value="F:oxidoreductase activity, acting on paired donors, with incorporation or reduction of molecular oxygen"/>
    <property type="evidence" value="ECO:0007669"/>
    <property type="project" value="InterPro"/>
</dbReference>
<name>A0AA39DGG0_VITRO</name>
<reference evidence="11 12" key="1">
    <citation type="journal article" date="2023" name="BMC Biotechnol.">
        <title>Vitis rotundifolia cv Carlos genome sequencing.</title>
        <authorList>
            <person name="Huff M."/>
            <person name="Hulse-Kemp A."/>
            <person name="Scheffler B."/>
            <person name="Youngblood R."/>
            <person name="Simpson S."/>
            <person name="Babiker E."/>
            <person name="Staton M."/>
        </authorList>
    </citation>
    <scope>NUCLEOTIDE SEQUENCE [LARGE SCALE GENOMIC DNA]</scope>
    <source>
        <tissue evidence="11">Leaf</tissue>
    </source>
</reference>
<evidence type="ECO:0000256" key="2">
    <source>
        <dbReference type="ARBA" id="ARBA00010617"/>
    </source>
</evidence>
<dbReference type="AlphaFoldDB" id="A0AA39DGG0"/>
<dbReference type="PROSITE" id="PS00086">
    <property type="entry name" value="CYTOCHROME_P450"/>
    <property type="match status" value="1"/>
</dbReference>
<dbReference type="InterPro" id="IPR001128">
    <property type="entry name" value="Cyt_P450"/>
</dbReference>
<comment type="cofactor">
    <cofactor evidence="1 8">
        <name>heme</name>
        <dbReference type="ChEBI" id="CHEBI:30413"/>
    </cofactor>
</comment>
<sequence length="350" mass="39819">MQCLHPDLLQWQSLTSEVLKPERHMWLLQKRTEEANNLEGKMEGQDLKKNMSTPSLLGLLIYIYAFSLSGYLPCLGVFDLDGHENMVKEALSIINKHHDPIVDERTIQWRNGEKEVEDILDVFITIRDSKGEPLLSVDEIKAQIIELMIFQSLVDNPAHAAEWAMAEMINKPEILQKAVEEIYRVVGKERLVQESNIVQLKYVKACAREALRLHPIAPFNIPHVSMADAVVVGYLICSHVLLSLIGLRRNPWEEPLRFQLERHMNDDVVDLAELELRFISFSTGRRGCPGTALGTAMTVTLLARLLQGFSWSASLNQEQTDLKESMNDLFLAKPLHAHAKPRLHALMYGD</sequence>
<evidence type="ECO:0000256" key="8">
    <source>
        <dbReference type="PIRSR" id="PIRSR602401-1"/>
    </source>
</evidence>
<organism evidence="11 12">
    <name type="scientific">Vitis rotundifolia</name>
    <name type="common">Muscadine grape</name>
    <dbReference type="NCBI Taxonomy" id="103349"/>
    <lineage>
        <taxon>Eukaryota</taxon>
        <taxon>Viridiplantae</taxon>
        <taxon>Streptophyta</taxon>
        <taxon>Embryophyta</taxon>
        <taxon>Tracheophyta</taxon>
        <taxon>Spermatophyta</taxon>
        <taxon>Magnoliopsida</taxon>
        <taxon>eudicotyledons</taxon>
        <taxon>Gunneridae</taxon>
        <taxon>Pentapetalae</taxon>
        <taxon>rosids</taxon>
        <taxon>Vitales</taxon>
        <taxon>Vitaceae</taxon>
        <taxon>Viteae</taxon>
        <taxon>Vitis</taxon>
    </lineage>
</organism>
<comment type="similarity">
    <text evidence="2 9">Belongs to the cytochrome P450 family.</text>
</comment>
<dbReference type="PRINTS" id="PR00463">
    <property type="entry name" value="EP450I"/>
</dbReference>
<evidence type="ECO:0000256" key="5">
    <source>
        <dbReference type="ARBA" id="ARBA00023002"/>
    </source>
</evidence>
<keyword evidence="12" id="KW-1185">Reference proteome</keyword>
<keyword evidence="10" id="KW-0812">Transmembrane</keyword>
<accession>A0AA39DGG0</accession>
<dbReference type="PANTHER" id="PTHR47944">
    <property type="entry name" value="CYTOCHROME P450 98A9"/>
    <property type="match status" value="1"/>
</dbReference>
<feature type="transmembrane region" description="Helical" evidence="10">
    <location>
        <begin position="56"/>
        <end position="78"/>
    </location>
</feature>
<keyword evidence="6 8" id="KW-0408">Iron</keyword>
<evidence type="ECO:0000313" key="12">
    <source>
        <dbReference type="Proteomes" id="UP001168098"/>
    </source>
</evidence>
<keyword evidence="5 9" id="KW-0560">Oxidoreductase</keyword>
<dbReference type="Proteomes" id="UP001168098">
    <property type="component" value="Unassembled WGS sequence"/>
</dbReference>
<comment type="caution">
    <text evidence="11">The sequence shown here is derived from an EMBL/GenBank/DDBJ whole genome shotgun (WGS) entry which is preliminary data.</text>
</comment>
<evidence type="ECO:0000313" key="11">
    <source>
        <dbReference type="EMBL" id="KAJ9684008.1"/>
    </source>
</evidence>
<keyword evidence="7 9" id="KW-0503">Monooxygenase</keyword>
<keyword evidence="10" id="KW-0472">Membrane</keyword>
<keyword evidence="4 8" id="KW-0479">Metal-binding</keyword>
<evidence type="ECO:0000256" key="10">
    <source>
        <dbReference type="SAM" id="Phobius"/>
    </source>
</evidence>
<gene>
    <name evidence="11" type="ORF">PVL29_016482</name>
</gene>
<dbReference type="InterPro" id="IPR002401">
    <property type="entry name" value="Cyt_P450_E_grp-I"/>
</dbReference>
<protein>
    <submittedName>
        <fullName evidence="11">Uncharacterized protein</fullName>
    </submittedName>
</protein>
<dbReference type="Pfam" id="PF00067">
    <property type="entry name" value="p450"/>
    <property type="match status" value="1"/>
</dbReference>
<dbReference type="SUPFAM" id="SSF48264">
    <property type="entry name" value="Cytochrome P450"/>
    <property type="match status" value="1"/>
</dbReference>
<evidence type="ECO:0000256" key="3">
    <source>
        <dbReference type="ARBA" id="ARBA00022617"/>
    </source>
</evidence>
<proteinExistence type="inferred from homology"/>